<name>A0A2H3BEE9_9AGAR</name>
<keyword evidence="3" id="KW-1185">Reference proteome</keyword>
<feature type="transmembrane region" description="Helical" evidence="1">
    <location>
        <begin position="115"/>
        <end position="137"/>
    </location>
</feature>
<dbReference type="Proteomes" id="UP000218334">
    <property type="component" value="Unassembled WGS sequence"/>
</dbReference>
<evidence type="ECO:0000313" key="2">
    <source>
        <dbReference type="EMBL" id="PBK67274.1"/>
    </source>
</evidence>
<keyword evidence="1" id="KW-0812">Transmembrane</keyword>
<sequence>MLPWFLNLMTHESICKRARMASLGPSPLHCHDKGSAALEDHDHNTPCYRKPMLAYLIKLEKGFSVRAIHLIGNKASGIHKENALDGVLVFDQTLGTTETKSEQALVRKAMNIPEIFPLCALFQFICSMALIITTYPWT</sequence>
<evidence type="ECO:0000313" key="3">
    <source>
        <dbReference type="Proteomes" id="UP000218334"/>
    </source>
</evidence>
<dbReference type="AlphaFoldDB" id="A0A2H3BEE9"/>
<reference evidence="3" key="1">
    <citation type="journal article" date="2017" name="Nat. Ecol. Evol.">
        <title>Genome expansion and lineage-specific genetic innovations in the forest pathogenic fungi Armillaria.</title>
        <authorList>
            <person name="Sipos G."/>
            <person name="Prasanna A.N."/>
            <person name="Walter M.C."/>
            <person name="O'Connor E."/>
            <person name="Balint B."/>
            <person name="Krizsan K."/>
            <person name="Kiss B."/>
            <person name="Hess J."/>
            <person name="Varga T."/>
            <person name="Slot J."/>
            <person name="Riley R."/>
            <person name="Boka B."/>
            <person name="Rigling D."/>
            <person name="Barry K."/>
            <person name="Lee J."/>
            <person name="Mihaltcheva S."/>
            <person name="LaButti K."/>
            <person name="Lipzen A."/>
            <person name="Waldron R."/>
            <person name="Moloney N.M."/>
            <person name="Sperisen C."/>
            <person name="Kredics L."/>
            <person name="Vagvoelgyi C."/>
            <person name="Patrignani A."/>
            <person name="Fitzpatrick D."/>
            <person name="Nagy I."/>
            <person name="Doyle S."/>
            <person name="Anderson J.B."/>
            <person name="Grigoriev I.V."/>
            <person name="Gueldener U."/>
            <person name="Muensterkoetter M."/>
            <person name="Nagy L.G."/>
        </authorList>
    </citation>
    <scope>NUCLEOTIDE SEQUENCE [LARGE SCALE GENOMIC DNA]</scope>
    <source>
        <strain evidence="3">28-4</strain>
    </source>
</reference>
<keyword evidence="1" id="KW-0472">Membrane</keyword>
<proteinExistence type="predicted"/>
<protein>
    <submittedName>
        <fullName evidence="2">Uncharacterized protein</fullName>
    </submittedName>
</protein>
<organism evidence="2 3">
    <name type="scientific">Armillaria solidipes</name>
    <dbReference type="NCBI Taxonomy" id="1076256"/>
    <lineage>
        <taxon>Eukaryota</taxon>
        <taxon>Fungi</taxon>
        <taxon>Dikarya</taxon>
        <taxon>Basidiomycota</taxon>
        <taxon>Agaricomycotina</taxon>
        <taxon>Agaricomycetes</taxon>
        <taxon>Agaricomycetidae</taxon>
        <taxon>Agaricales</taxon>
        <taxon>Marasmiineae</taxon>
        <taxon>Physalacriaceae</taxon>
        <taxon>Armillaria</taxon>
    </lineage>
</organism>
<keyword evidence="1" id="KW-1133">Transmembrane helix</keyword>
<evidence type="ECO:0000256" key="1">
    <source>
        <dbReference type="SAM" id="Phobius"/>
    </source>
</evidence>
<dbReference type="EMBL" id="KZ293437">
    <property type="protein sequence ID" value="PBK67274.1"/>
    <property type="molecule type" value="Genomic_DNA"/>
</dbReference>
<accession>A0A2H3BEE9</accession>
<gene>
    <name evidence="2" type="ORF">ARMSODRAFT_326137</name>
</gene>